<keyword evidence="2" id="KW-1185">Reference proteome</keyword>
<accession>A0A5C6F8N7</accession>
<dbReference type="OrthoDB" id="290198at2"/>
<dbReference type="AlphaFoldDB" id="A0A5C6F8N7"/>
<dbReference type="Gene3D" id="1.10.1660.10">
    <property type="match status" value="1"/>
</dbReference>
<gene>
    <name evidence="1" type="ORF">Poly59_05820</name>
</gene>
<reference evidence="1 2" key="1">
    <citation type="submission" date="2019-02" db="EMBL/GenBank/DDBJ databases">
        <title>Deep-cultivation of Planctomycetes and their phenomic and genomic characterization uncovers novel biology.</title>
        <authorList>
            <person name="Wiegand S."/>
            <person name="Jogler M."/>
            <person name="Boedeker C."/>
            <person name="Pinto D."/>
            <person name="Vollmers J."/>
            <person name="Rivas-Marin E."/>
            <person name="Kohn T."/>
            <person name="Peeters S.H."/>
            <person name="Heuer A."/>
            <person name="Rast P."/>
            <person name="Oberbeckmann S."/>
            <person name="Bunk B."/>
            <person name="Jeske O."/>
            <person name="Meyerdierks A."/>
            <person name="Storesund J.E."/>
            <person name="Kallscheuer N."/>
            <person name="Luecker S."/>
            <person name="Lage O.M."/>
            <person name="Pohl T."/>
            <person name="Merkel B.J."/>
            <person name="Hornburger P."/>
            <person name="Mueller R.-W."/>
            <person name="Bruemmer F."/>
            <person name="Labrenz M."/>
            <person name="Spormann A.M."/>
            <person name="Op Den Camp H."/>
            <person name="Overmann J."/>
            <person name="Amann R."/>
            <person name="Jetten M.S.M."/>
            <person name="Mascher T."/>
            <person name="Medema M.H."/>
            <person name="Devos D.P."/>
            <person name="Kaster A.-K."/>
            <person name="Ovreas L."/>
            <person name="Rohde M."/>
            <person name="Galperin M.Y."/>
            <person name="Jogler C."/>
        </authorList>
    </citation>
    <scope>NUCLEOTIDE SEQUENCE [LARGE SCALE GENOMIC DNA]</scope>
    <source>
        <strain evidence="1 2">Poly59</strain>
    </source>
</reference>
<sequence length="47" mass="5204">MLKLSECVKTAEAADILGASQNTLRKWAEQVKLPMDRNPANGSFLAW</sequence>
<dbReference type="EMBL" id="SJPX01000001">
    <property type="protein sequence ID" value="TWU57675.1"/>
    <property type="molecule type" value="Genomic_DNA"/>
</dbReference>
<dbReference type="InterPro" id="IPR009061">
    <property type="entry name" value="DNA-bd_dom_put_sf"/>
</dbReference>
<evidence type="ECO:0000313" key="1">
    <source>
        <dbReference type="EMBL" id="TWU57675.1"/>
    </source>
</evidence>
<name>A0A5C6F8N7_9BACT</name>
<dbReference type="SUPFAM" id="SSF46955">
    <property type="entry name" value="Putative DNA-binding domain"/>
    <property type="match status" value="1"/>
</dbReference>
<organism evidence="1 2">
    <name type="scientific">Rubripirellula reticaptiva</name>
    <dbReference type="NCBI Taxonomy" id="2528013"/>
    <lineage>
        <taxon>Bacteria</taxon>
        <taxon>Pseudomonadati</taxon>
        <taxon>Planctomycetota</taxon>
        <taxon>Planctomycetia</taxon>
        <taxon>Pirellulales</taxon>
        <taxon>Pirellulaceae</taxon>
        <taxon>Rubripirellula</taxon>
    </lineage>
</organism>
<evidence type="ECO:0000313" key="2">
    <source>
        <dbReference type="Proteomes" id="UP000317977"/>
    </source>
</evidence>
<proteinExistence type="predicted"/>
<dbReference type="Proteomes" id="UP000317977">
    <property type="component" value="Unassembled WGS sequence"/>
</dbReference>
<comment type="caution">
    <text evidence="1">The sequence shown here is derived from an EMBL/GenBank/DDBJ whole genome shotgun (WGS) entry which is preliminary data.</text>
</comment>
<protein>
    <submittedName>
        <fullName evidence="1">Uncharacterized protein</fullName>
    </submittedName>
</protein>